<proteinExistence type="predicted"/>
<feature type="compositionally biased region" description="Acidic residues" evidence="1">
    <location>
        <begin position="255"/>
        <end position="265"/>
    </location>
</feature>
<feature type="region of interest" description="Disordered" evidence="1">
    <location>
        <begin position="283"/>
        <end position="302"/>
    </location>
</feature>
<name>A0A3P3Z260_LEIBR</name>
<dbReference type="AlphaFoldDB" id="A0A3P3Z260"/>
<dbReference type="EMBL" id="LS997614">
    <property type="protein sequence ID" value="SYZ64224.1"/>
    <property type="molecule type" value="Genomic_DNA"/>
</dbReference>
<reference evidence="2 3" key="1">
    <citation type="submission" date="2018-09" db="EMBL/GenBank/DDBJ databases">
        <authorList>
            <person name="Peiro R."/>
            <person name="Begona"/>
            <person name="Cbmso G."/>
            <person name="Lopez M."/>
            <person name="Gonzalez S."/>
        </authorList>
    </citation>
    <scope>NUCLEOTIDE SEQUENCE [LARGE SCALE GENOMIC DNA]</scope>
</reference>
<feature type="region of interest" description="Disordered" evidence="1">
    <location>
        <begin position="220"/>
        <end position="278"/>
    </location>
</feature>
<gene>
    <name evidence="2" type="ORF">LBRM2904_15.0950</name>
</gene>
<evidence type="ECO:0000313" key="2">
    <source>
        <dbReference type="EMBL" id="SYZ64224.1"/>
    </source>
</evidence>
<evidence type="ECO:0000256" key="1">
    <source>
        <dbReference type="SAM" id="MobiDB-lite"/>
    </source>
</evidence>
<feature type="region of interest" description="Disordered" evidence="1">
    <location>
        <begin position="174"/>
        <end position="201"/>
    </location>
</feature>
<dbReference type="Proteomes" id="UP000319462">
    <property type="component" value="Chromosome 15"/>
</dbReference>
<feature type="compositionally biased region" description="Polar residues" evidence="1">
    <location>
        <begin position="179"/>
        <end position="188"/>
    </location>
</feature>
<evidence type="ECO:0000313" key="3">
    <source>
        <dbReference type="Proteomes" id="UP000319462"/>
    </source>
</evidence>
<feature type="region of interest" description="Disordered" evidence="1">
    <location>
        <begin position="315"/>
        <end position="398"/>
    </location>
</feature>
<protein>
    <submittedName>
        <fullName evidence="2">Hypothetical_protein</fullName>
    </submittedName>
</protein>
<sequence length="428" mass="45337">MQANQDNILSGRLYFDQQMQFARGAYTVCHAPTHISAQACISALTPLLLVLTTLELLVASFPRAHRVAPHNRVHSTPSTSFLNLALRTSPPPPLPFFSSLHPPPHTHTHAGASPMDSHSSSPTMTATTATAAQQESLEEAYVRLCTQLLLHLQRREISAALRMAEVIRDVLLDSPPTAEHSNGSSTGSGVAGSPSGADLFHGSPAEQLLQLRGQLKTLASAESTRARGDDDVDAASESQSTSSETGNGNSTVEASSDDDDVETDETGLASSSEDDDVEKIEEVMTAGSSSSHGPQQQQQQTPARLLAEVLKAWPKASTKSAGTPPAEASSSVLSLAKNRTSKPGELQPRPPLPRHKAYGKGKDNASAVEEGRGLTMPGTPSPLPPLLGEGVAGDEDESLDADAEAVWVRMQAQVATEMNRLAIVRKHR</sequence>
<organism evidence="2 3">
    <name type="scientific">Leishmania braziliensis MHOM/BR/75/M2904</name>
    <dbReference type="NCBI Taxonomy" id="420245"/>
    <lineage>
        <taxon>Eukaryota</taxon>
        <taxon>Discoba</taxon>
        <taxon>Euglenozoa</taxon>
        <taxon>Kinetoplastea</taxon>
        <taxon>Metakinetoplastina</taxon>
        <taxon>Trypanosomatida</taxon>
        <taxon>Trypanosomatidae</taxon>
        <taxon>Leishmaniinae</taxon>
        <taxon>Leishmania</taxon>
        <taxon>Leishmania braziliensis species complex</taxon>
    </lineage>
</organism>
<feature type="compositionally biased region" description="Pro residues" evidence="1">
    <location>
        <begin position="93"/>
        <end position="105"/>
    </location>
</feature>
<feature type="region of interest" description="Disordered" evidence="1">
    <location>
        <begin position="93"/>
        <end position="132"/>
    </location>
</feature>
<accession>A0A3P3Z260</accession>
<feature type="compositionally biased region" description="Low complexity" evidence="1">
    <location>
        <begin position="235"/>
        <end position="254"/>
    </location>
</feature>